<feature type="transmembrane region" description="Helical" evidence="1">
    <location>
        <begin position="163"/>
        <end position="182"/>
    </location>
</feature>
<evidence type="ECO:0000313" key="3">
    <source>
        <dbReference type="Proteomes" id="UP000796761"/>
    </source>
</evidence>
<dbReference type="OrthoDB" id="8848457at2759"/>
<keyword evidence="1" id="KW-0472">Membrane</keyword>
<proteinExistence type="predicted"/>
<evidence type="ECO:0000256" key="1">
    <source>
        <dbReference type="SAM" id="Phobius"/>
    </source>
</evidence>
<keyword evidence="1" id="KW-0812">Transmembrane</keyword>
<reference evidence="2" key="1">
    <citation type="submission" date="2019-04" db="EMBL/GenBank/DDBJ databases">
        <title>Genome assembly of Zosterops borbonicus 15179.</title>
        <authorList>
            <person name="Leroy T."/>
            <person name="Anselmetti Y."/>
            <person name="Tilak M.-K."/>
            <person name="Nabholz B."/>
        </authorList>
    </citation>
    <scope>NUCLEOTIDE SEQUENCE</scope>
    <source>
        <strain evidence="2">HGM_15179</strain>
        <tissue evidence="2">Muscle</tissue>
    </source>
</reference>
<keyword evidence="1" id="KW-1133">Transmembrane helix</keyword>
<keyword evidence="3" id="KW-1185">Reference proteome</keyword>
<dbReference type="Proteomes" id="UP000796761">
    <property type="component" value="Unassembled WGS sequence"/>
</dbReference>
<accession>A0A8K1GIE6</accession>
<comment type="caution">
    <text evidence="2">The sequence shown here is derived from an EMBL/GenBank/DDBJ whole genome shotgun (WGS) entry which is preliminary data.</text>
</comment>
<sequence length="252" mass="28565">MSHFKPSQQLRDPTSEADEEMYLHQFKTLIKVPKDRLALASWHRQLSREGRCLLTLETSFLIAIMIICNISAIKDWSTFLSQILPSVNKTLNLVQQVEATTSSVVSVLQDPEQNNYLSNSQSMNSSNFTAGLDHLFQYSYSDNDQLYKEYKPPPRDAIPLPKAVLYLLMAALVVVAVAYAIVGHLIKDLIYDFVDWIFGPNPDDNSNKSDINCISNSVNEMSEMPEAPRHRDRHPQDVVIAISETCHLPQQT</sequence>
<dbReference type="EMBL" id="SWJQ01000181">
    <property type="protein sequence ID" value="TRZ19491.1"/>
    <property type="molecule type" value="Genomic_DNA"/>
</dbReference>
<organism evidence="2 3">
    <name type="scientific">Zosterops borbonicus</name>
    <dbReference type="NCBI Taxonomy" id="364589"/>
    <lineage>
        <taxon>Eukaryota</taxon>
        <taxon>Metazoa</taxon>
        <taxon>Chordata</taxon>
        <taxon>Craniata</taxon>
        <taxon>Vertebrata</taxon>
        <taxon>Euteleostomi</taxon>
        <taxon>Archelosauria</taxon>
        <taxon>Archosauria</taxon>
        <taxon>Dinosauria</taxon>
        <taxon>Saurischia</taxon>
        <taxon>Theropoda</taxon>
        <taxon>Coelurosauria</taxon>
        <taxon>Aves</taxon>
        <taxon>Neognathae</taxon>
        <taxon>Neoaves</taxon>
        <taxon>Telluraves</taxon>
        <taxon>Australaves</taxon>
        <taxon>Passeriformes</taxon>
        <taxon>Sylvioidea</taxon>
        <taxon>Zosteropidae</taxon>
        <taxon>Zosterops</taxon>
    </lineage>
</organism>
<evidence type="ECO:0000313" key="2">
    <source>
        <dbReference type="EMBL" id="TRZ19491.1"/>
    </source>
</evidence>
<name>A0A8K1GIE6_9PASS</name>
<dbReference type="AlphaFoldDB" id="A0A8K1GIE6"/>
<protein>
    <submittedName>
        <fullName evidence="2">Uncharacterized protein</fullName>
    </submittedName>
</protein>
<gene>
    <name evidence="2" type="ORF">HGM15179_007604</name>
</gene>